<comment type="caution">
    <text evidence="1">The sequence shown here is derived from an EMBL/GenBank/DDBJ whole genome shotgun (WGS) entry which is preliminary data.</text>
</comment>
<organism evidence="1 2">
    <name type="scientific">Candidatus Blackburnbacteria bacterium RIFCSPLOWO2_01_FULL_41_27</name>
    <dbReference type="NCBI Taxonomy" id="1797520"/>
    <lineage>
        <taxon>Bacteria</taxon>
        <taxon>Candidatus Blackburniibacteriota</taxon>
    </lineage>
</organism>
<dbReference type="Gene3D" id="3.40.50.10320">
    <property type="entry name" value="LmbE-like"/>
    <property type="match status" value="1"/>
</dbReference>
<evidence type="ECO:0008006" key="3">
    <source>
        <dbReference type="Google" id="ProtNLM"/>
    </source>
</evidence>
<dbReference type="EMBL" id="MHCD01000040">
    <property type="protein sequence ID" value="OGY13182.1"/>
    <property type="molecule type" value="Genomic_DNA"/>
</dbReference>
<dbReference type="SUPFAM" id="SSF102588">
    <property type="entry name" value="LmbE-like"/>
    <property type="match status" value="1"/>
</dbReference>
<dbReference type="InterPro" id="IPR024078">
    <property type="entry name" value="LmbE-like_dom_sf"/>
</dbReference>
<protein>
    <recommendedName>
        <fullName evidence="3">PIG-L family deacetylase</fullName>
    </recommendedName>
</protein>
<evidence type="ECO:0000313" key="1">
    <source>
        <dbReference type="EMBL" id="OGY13182.1"/>
    </source>
</evidence>
<dbReference type="Pfam" id="PF02585">
    <property type="entry name" value="PIG-L"/>
    <property type="match status" value="1"/>
</dbReference>
<gene>
    <name evidence="1" type="ORF">A3A58_02020</name>
</gene>
<sequence>MMLYTKNYSLNVNKIIISPHFDDACISAFAQLGKKSLMITVFSGFPKIEQRTKWDIFCGFKNSTEAISKRREENVKVAKYIGFQTIDLGFVDWQYNQKNNKETIKRKIIEVIKLYPSAIIFCPMSFGGLVEHSDHVLITEIILEISSHLKSPPFFYADLPYQGNQKLKWENIENKEKKITACKIYKSQLPRLFEAFPGFNYLSLAKEAYLPLENVINLKRKIVVPVHLDPSDSE</sequence>
<dbReference type="InterPro" id="IPR003737">
    <property type="entry name" value="GlcNAc_PI_deacetylase-related"/>
</dbReference>
<accession>A0A1G1VDA2</accession>
<dbReference type="Proteomes" id="UP000177685">
    <property type="component" value="Unassembled WGS sequence"/>
</dbReference>
<proteinExistence type="predicted"/>
<evidence type="ECO:0000313" key="2">
    <source>
        <dbReference type="Proteomes" id="UP000177685"/>
    </source>
</evidence>
<name>A0A1G1VDA2_9BACT</name>
<dbReference type="AlphaFoldDB" id="A0A1G1VDA2"/>
<reference evidence="1 2" key="1">
    <citation type="journal article" date="2016" name="Nat. Commun.">
        <title>Thousands of microbial genomes shed light on interconnected biogeochemical processes in an aquifer system.</title>
        <authorList>
            <person name="Anantharaman K."/>
            <person name="Brown C.T."/>
            <person name="Hug L.A."/>
            <person name="Sharon I."/>
            <person name="Castelle C.J."/>
            <person name="Probst A.J."/>
            <person name="Thomas B.C."/>
            <person name="Singh A."/>
            <person name="Wilkins M.J."/>
            <person name="Karaoz U."/>
            <person name="Brodie E.L."/>
            <person name="Williams K.H."/>
            <person name="Hubbard S.S."/>
            <person name="Banfield J.F."/>
        </authorList>
    </citation>
    <scope>NUCLEOTIDE SEQUENCE [LARGE SCALE GENOMIC DNA]</scope>
</reference>